<dbReference type="PANTHER" id="PTHR10093">
    <property type="entry name" value="IRON-SULFUR CLUSTER ASSEMBLY ENZYME NIFU HOMOLOG"/>
    <property type="match status" value="1"/>
</dbReference>
<keyword evidence="3" id="KW-1185">Reference proteome</keyword>
<name>A0A9J6P024_9CLOT</name>
<dbReference type="CDD" id="cd06664">
    <property type="entry name" value="IscU_like"/>
    <property type="match status" value="1"/>
</dbReference>
<dbReference type="GO" id="GO:0016226">
    <property type="term" value="P:iron-sulfur cluster assembly"/>
    <property type="evidence" value="ECO:0007669"/>
    <property type="project" value="InterPro"/>
</dbReference>
<reference evidence="2" key="2">
    <citation type="submission" date="2021-04" db="EMBL/GenBank/DDBJ databases">
        <authorList>
            <person name="Dong X."/>
        </authorList>
    </citation>
    <scope>NUCLEOTIDE SEQUENCE</scope>
    <source>
        <strain evidence="2">ZWT</strain>
    </source>
</reference>
<dbReference type="RefSeq" id="WP_250857637.1">
    <property type="nucleotide sequence ID" value="NZ_JAGSOJ010000001.1"/>
</dbReference>
<dbReference type="Gene3D" id="3.90.1010.10">
    <property type="match status" value="1"/>
</dbReference>
<comment type="caution">
    <text evidence="2">The sequence shown here is derived from an EMBL/GenBank/DDBJ whole genome shotgun (WGS) entry which is preliminary data.</text>
</comment>
<dbReference type="Pfam" id="PF01592">
    <property type="entry name" value="NifU_N"/>
    <property type="match status" value="1"/>
</dbReference>
<evidence type="ECO:0000259" key="1">
    <source>
        <dbReference type="Pfam" id="PF01592"/>
    </source>
</evidence>
<accession>A0A9J6P024</accession>
<organism evidence="2 3">
    <name type="scientific">Oceanirhabdus seepicola</name>
    <dbReference type="NCBI Taxonomy" id="2828781"/>
    <lineage>
        <taxon>Bacteria</taxon>
        <taxon>Bacillati</taxon>
        <taxon>Bacillota</taxon>
        <taxon>Clostridia</taxon>
        <taxon>Eubacteriales</taxon>
        <taxon>Clostridiaceae</taxon>
        <taxon>Oceanirhabdus</taxon>
    </lineage>
</organism>
<evidence type="ECO:0000313" key="2">
    <source>
        <dbReference type="EMBL" id="MCM1988768.1"/>
    </source>
</evidence>
<evidence type="ECO:0000313" key="3">
    <source>
        <dbReference type="Proteomes" id="UP001056429"/>
    </source>
</evidence>
<dbReference type="SUPFAM" id="SSF82649">
    <property type="entry name" value="SufE/NifU"/>
    <property type="match status" value="1"/>
</dbReference>
<proteinExistence type="predicted"/>
<sequence>MFTDDYSDIVIEHFMCPRNVGIINNPNGEGSNGDPQCGDYLDIYIRVENNVIEDISFLVQGCPASIATSSMATEIAKGKTLEEALKITEDDIIEALGGLPENKKHCSNLGVRALRDAIEDYYENLGK</sequence>
<dbReference type="Proteomes" id="UP001056429">
    <property type="component" value="Unassembled WGS sequence"/>
</dbReference>
<dbReference type="AlphaFoldDB" id="A0A9J6P024"/>
<dbReference type="GO" id="GO:0005506">
    <property type="term" value="F:iron ion binding"/>
    <property type="evidence" value="ECO:0007669"/>
    <property type="project" value="InterPro"/>
</dbReference>
<dbReference type="GO" id="GO:0051536">
    <property type="term" value="F:iron-sulfur cluster binding"/>
    <property type="evidence" value="ECO:0007669"/>
    <property type="project" value="InterPro"/>
</dbReference>
<dbReference type="EMBL" id="JAGSOJ010000001">
    <property type="protein sequence ID" value="MCM1988768.1"/>
    <property type="molecule type" value="Genomic_DNA"/>
</dbReference>
<gene>
    <name evidence="2" type="ORF">KDK92_03375</name>
</gene>
<protein>
    <submittedName>
        <fullName evidence="2">Iron-sulfur cluster assembly scaffold protein</fullName>
    </submittedName>
</protein>
<dbReference type="InterPro" id="IPR002871">
    <property type="entry name" value="NIF_FeS_clus_asmbl_NifU_N"/>
</dbReference>
<feature type="domain" description="NIF system FeS cluster assembly NifU N-terminal" evidence="1">
    <location>
        <begin position="6"/>
        <end position="123"/>
    </location>
</feature>
<reference evidence="2" key="1">
    <citation type="journal article" date="2021" name="mSystems">
        <title>Bacteria and Archaea Synergistically Convert Glycine Betaine to Biogenic Methane in the Formosa Cold Seep of the South China Sea.</title>
        <authorList>
            <person name="Li L."/>
            <person name="Zhang W."/>
            <person name="Zhang S."/>
            <person name="Song L."/>
            <person name="Sun Q."/>
            <person name="Zhang H."/>
            <person name="Xiang H."/>
            <person name="Dong X."/>
        </authorList>
    </citation>
    <scope>NUCLEOTIDE SEQUENCE</scope>
    <source>
        <strain evidence="2">ZWT</strain>
    </source>
</reference>